<dbReference type="EMBL" id="CBTB010000071">
    <property type="protein sequence ID" value="CDH31683.1"/>
    <property type="molecule type" value="Genomic_DNA"/>
</dbReference>
<name>A0A077QF12_XENBV</name>
<protein>
    <submittedName>
        <fullName evidence="1">Putative acyl transferase with trimeric LpxA-like domain, iron-binding</fullName>
    </submittedName>
</protein>
<gene>
    <name evidence="1" type="ORF">XBI1_1620006</name>
</gene>
<evidence type="ECO:0000313" key="1">
    <source>
        <dbReference type="EMBL" id="CDH31683.1"/>
    </source>
</evidence>
<dbReference type="GO" id="GO:0016740">
    <property type="term" value="F:transferase activity"/>
    <property type="evidence" value="ECO:0007669"/>
    <property type="project" value="UniProtKB-KW"/>
</dbReference>
<reference evidence="1" key="1">
    <citation type="submission" date="2013-07" db="EMBL/GenBank/DDBJ databases">
        <title>Sub-species coevolution in mutualistic symbiosis.</title>
        <authorList>
            <person name="Murfin K."/>
            <person name="Klassen J."/>
            <person name="Lee M."/>
            <person name="Forst S."/>
            <person name="Stock P."/>
            <person name="Goodrich-Blair H."/>
        </authorList>
    </citation>
    <scope>NUCLEOTIDE SEQUENCE [LARGE SCALE GENOMIC DNA]</scope>
    <source>
        <strain evidence="1">Intermedium</strain>
    </source>
</reference>
<dbReference type="AlphaFoldDB" id="A0A077QF12"/>
<dbReference type="RefSeq" id="WP_155362168.1">
    <property type="nucleotide sequence ID" value="NZ_CAWLWA010000118.1"/>
</dbReference>
<sequence>MSQIRVGNLITSYNESLPSQDLITRCKKTLREVEPLAEMEQGRKRLTFSQDFMPKN</sequence>
<accession>A0A077QF12</accession>
<proteinExistence type="predicted"/>
<dbReference type="Proteomes" id="UP000028480">
    <property type="component" value="Unassembled WGS sequence"/>
</dbReference>
<keyword evidence="1" id="KW-0808">Transferase</keyword>
<comment type="caution">
    <text evidence="1">The sequence shown here is derived from an EMBL/GenBank/DDBJ whole genome shotgun (WGS) entry which is preliminary data.</text>
</comment>
<organism evidence="1">
    <name type="scientific">Xenorhabdus bovienii str. Intermedium</name>
    <dbReference type="NCBI Taxonomy" id="1379677"/>
    <lineage>
        <taxon>Bacteria</taxon>
        <taxon>Pseudomonadati</taxon>
        <taxon>Pseudomonadota</taxon>
        <taxon>Gammaproteobacteria</taxon>
        <taxon>Enterobacterales</taxon>
        <taxon>Morganellaceae</taxon>
        <taxon>Xenorhabdus</taxon>
    </lineage>
</organism>
<dbReference type="HOGENOM" id="CLU_3105402_0_0_6"/>